<keyword evidence="2" id="KW-1185">Reference proteome</keyword>
<gene>
    <name evidence="1" type="ORF">HMPREF1218_2043</name>
</gene>
<dbReference type="PATRIC" id="fig|1081904.3.peg.45"/>
<organism evidence="1 2">
    <name type="scientific">Hoylesella pleuritidis F0068</name>
    <dbReference type="NCBI Taxonomy" id="1081904"/>
    <lineage>
        <taxon>Bacteria</taxon>
        <taxon>Pseudomonadati</taxon>
        <taxon>Bacteroidota</taxon>
        <taxon>Bacteroidia</taxon>
        <taxon>Bacteroidales</taxon>
        <taxon>Prevotellaceae</taxon>
        <taxon>Hoylesella</taxon>
    </lineage>
</organism>
<dbReference type="AlphaFoldDB" id="U2LIQ0"/>
<protein>
    <submittedName>
        <fullName evidence="1">Uncharacterized protein</fullName>
    </submittedName>
</protein>
<reference evidence="1 2" key="1">
    <citation type="submission" date="2013-08" db="EMBL/GenBank/DDBJ databases">
        <authorList>
            <person name="Durkin A.S."/>
            <person name="Haft D.R."/>
            <person name="McCorrison J."/>
            <person name="Torralba M."/>
            <person name="Gillis M."/>
            <person name="Haft D.H."/>
            <person name="Methe B."/>
            <person name="Sutton G."/>
            <person name="Nelson K.E."/>
        </authorList>
    </citation>
    <scope>NUCLEOTIDE SEQUENCE [LARGE SCALE GENOMIC DNA]</scope>
    <source>
        <strain evidence="1 2">F0068</strain>
    </source>
</reference>
<evidence type="ECO:0000313" key="2">
    <source>
        <dbReference type="Proteomes" id="UP000016600"/>
    </source>
</evidence>
<accession>U2LIQ0</accession>
<name>U2LIQ0_9BACT</name>
<evidence type="ECO:0000313" key="1">
    <source>
        <dbReference type="EMBL" id="ERK04328.1"/>
    </source>
</evidence>
<proteinExistence type="predicted"/>
<dbReference type="EMBL" id="AWET01000003">
    <property type="protein sequence ID" value="ERK04328.1"/>
    <property type="molecule type" value="Genomic_DNA"/>
</dbReference>
<comment type="caution">
    <text evidence="1">The sequence shown here is derived from an EMBL/GenBank/DDBJ whole genome shotgun (WGS) entry which is preliminary data.</text>
</comment>
<dbReference type="Proteomes" id="UP000016600">
    <property type="component" value="Unassembled WGS sequence"/>
</dbReference>
<sequence>MTEDGKVNTAKAIEFKVDFSDYDTDQKVSGTRSELYTPTKEAYVNLGNGIMAQVTIKQDTKTSKTSEATTRALSNDTYTMLAYDQATHTFKGEVTGTVTGGVFTATSTNKDIILAPGSYDFVLYNSKVTRSGNNLSVSRANAGTAMVGRTSYYVTHTPQKQKVTFQMKHAAARVRFQYMADAVISSSSATIESVNSTDVPNTAIYDAAMGTWSNGNGAAVSDHFSMPASTGLAYAESLYYSDGTQYLYFLPSTPMEKLKLKNINAIIYNISASGVELTLNPLYDFLTHSNVKMEANKSYVVVITFHPNFLYLMSDGSIGSYTETTFGGGSKTPIALVISRGDRLAMGLKPLGAYKHWGNSMRWHQQSNSSLLFFLSGGFADGYDLTWDPAQSVDGTVKGSDPNCEAFYDAGQYGTTLANELAAQGKTLAPSIAAKKWFLPNVKQLSKVITNIGFGDGMTLIVNYNTQVGWYRFIVSNALGRVGGQLNMPDGIWTSDENSYTDAIRLHDAVLGGYGGTPATVEFEHVGKGYGGQVYPFVHY</sequence>